<evidence type="ECO:0000256" key="1">
    <source>
        <dbReference type="SAM" id="MobiDB-lite"/>
    </source>
</evidence>
<dbReference type="AlphaFoldDB" id="A0A814H539"/>
<feature type="region of interest" description="Disordered" evidence="1">
    <location>
        <begin position="229"/>
        <end position="250"/>
    </location>
</feature>
<sequence length="250" mass="27846">MLTKSFDIPQNIMDLEGNEFFDFIKQYSGEKVANILEFQDISNVNCFLACNDPLEILSFDSNDLLDLKKTTCVKLNNNSFTVLPGIKSKMNLLKSTLMKKCNALKKGVSKIPSNIILTNHPSVNTLVNNSINISTDAYVNTSLDTSSSRIINLQAEQQIKQCQCGATSTLGRKENTYLLSNYLRHLTNQSPCIIVQKKLKNADEIAADNLASSFDTTDVSADVETHSISLKQRKRKQAMHSSSNKTKKTI</sequence>
<comment type="caution">
    <text evidence="2">The sequence shown here is derived from an EMBL/GenBank/DDBJ whole genome shotgun (WGS) entry which is preliminary data.</text>
</comment>
<reference evidence="2" key="1">
    <citation type="submission" date="2021-02" db="EMBL/GenBank/DDBJ databases">
        <authorList>
            <person name="Nowell W R."/>
        </authorList>
    </citation>
    <scope>NUCLEOTIDE SEQUENCE</scope>
</reference>
<dbReference type="EMBL" id="CAJNOV010000154">
    <property type="protein sequence ID" value="CAF1004893.1"/>
    <property type="molecule type" value="Genomic_DNA"/>
</dbReference>
<name>A0A814H539_9BILA</name>
<protein>
    <submittedName>
        <fullName evidence="2">Uncharacterized protein</fullName>
    </submittedName>
</protein>
<proteinExistence type="predicted"/>
<dbReference type="Proteomes" id="UP000663855">
    <property type="component" value="Unassembled WGS sequence"/>
</dbReference>
<accession>A0A814H539</accession>
<gene>
    <name evidence="2" type="ORF">CJN711_LOCUS2535</name>
</gene>
<evidence type="ECO:0000313" key="3">
    <source>
        <dbReference type="Proteomes" id="UP000663855"/>
    </source>
</evidence>
<organism evidence="2 3">
    <name type="scientific">Rotaria magnacalcarata</name>
    <dbReference type="NCBI Taxonomy" id="392030"/>
    <lineage>
        <taxon>Eukaryota</taxon>
        <taxon>Metazoa</taxon>
        <taxon>Spiralia</taxon>
        <taxon>Gnathifera</taxon>
        <taxon>Rotifera</taxon>
        <taxon>Eurotatoria</taxon>
        <taxon>Bdelloidea</taxon>
        <taxon>Philodinida</taxon>
        <taxon>Philodinidae</taxon>
        <taxon>Rotaria</taxon>
    </lineage>
</organism>
<evidence type="ECO:0000313" key="2">
    <source>
        <dbReference type="EMBL" id="CAF1004893.1"/>
    </source>
</evidence>